<dbReference type="Proteomes" id="UP000033121">
    <property type="component" value="Unassembled WGS sequence"/>
</dbReference>
<dbReference type="OrthoDB" id="982313at2"/>
<keyword evidence="1" id="KW-0472">Membrane</keyword>
<dbReference type="STRING" id="1220578.FPE01S_01_18420"/>
<proteinExistence type="predicted"/>
<evidence type="ECO:0000313" key="3">
    <source>
        <dbReference type="Proteomes" id="UP000033121"/>
    </source>
</evidence>
<feature type="transmembrane region" description="Helical" evidence="1">
    <location>
        <begin position="124"/>
        <end position="146"/>
    </location>
</feature>
<accession>A0A0E9MYY9</accession>
<feature type="transmembrane region" description="Helical" evidence="1">
    <location>
        <begin position="46"/>
        <end position="65"/>
    </location>
</feature>
<evidence type="ECO:0000313" key="2">
    <source>
        <dbReference type="EMBL" id="GAO42824.1"/>
    </source>
</evidence>
<keyword evidence="1" id="KW-1133">Transmembrane helix</keyword>
<reference evidence="2 3" key="1">
    <citation type="submission" date="2015-04" db="EMBL/GenBank/DDBJ databases">
        <title>Whole genome shotgun sequence of Flavihumibacter petaseus NBRC 106054.</title>
        <authorList>
            <person name="Miyazawa S."/>
            <person name="Hosoyama A."/>
            <person name="Hashimoto M."/>
            <person name="Noguchi M."/>
            <person name="Tsuchikane K."/>
            <person name="Ohji S."/>
            <person name="Yamazoe A."/>
            <person name="Ichikawa N."/>
            <person name="Kimura A."/>
            <person name="Fujita N."/>
        </authorList>
    </citation>
    <scope>NUCLEOTIDE SEQUENCE [LARGE SCALE GENOMIC DNA]</scope>
    <source>
        <strain evidence="2 3">NBRC 106054</strain>
    </source>
</reference>
<feature type="transmembrane region" description="Helical" evidence="1">
    <location>
        <begin position="158"/>
        <end position="181"/>
    </location>
</feature>
<dbReference type="AlphaFoldDB" id="A0A0E9MYY9"/>
<keyword evidence="3" id="KW-1185">Reference proteome</keyword>
<evidence type="ECO:0000256" key="1">
    <source>
        <dbReference type="SAM" id="Phobius"/>
    </source>
</evidence>
<sequence length="203" mass="23819">MNNQQHWNDWQPVDDDLDRLLQPGFTRRTQPQQPLLKLKKALRNNLFWSLGITLMYIILMVYFQFWEIQLALFVTSLFNGWLMWSAWKLYRQIDKTIESQAPLLETLKMHHSEISRWGRVQLKLALLVYPFSVAGGYLLGGIVATGLPVDALMSQKRFFWALPVTIIVLVPVSYLLARWLFRAAFGVHLDRLSENIRELESEE</sequence>
<name>A0A0E9MYY9_9BACT</name>
<gene>
    <name evidence="2" type="ORF">FPE01S_01_18420</name>
</gene>
<comment type="caution">
    <text evidence="2">The sequence shown here is derived from an EMBL/GenBank/DDBJ whole genome shotgun (WGS) entry which is preliminary data.</text>
</comment>
<keyword evidence="1" id="KW-0812">Transmembrane</keyword>
<feature type="transmembrane region" description="Helical" evidence="1">
    <location>
        <begin position="71"/>
        <end position="90"/>
    </location>
</feature>
<protein>
    <submittedName>
        <fullName evidence="2">Uncharacterized protein</fullName>
    </submittedName>
</protein>
<organism evidence="2 3">
    <name type="scientific">Flavihumibacter petaseus NBRC 106054</name>
    <dbReference type="NCBI Taxonomy" id="1220578"/>
    <lineage>
        <taxon>Bacteria</taxon>
        <taxon>Pseudomonadati</taxon>
        <taxon>Bacteroidota</taxon>
        <taxon>Chitinophagia</taxon>
        <taxon>Chitinophagales</taxon>
        <taxon>Chitinophagaceae</taxon>
        <taxon>Flavihumibacter</taxon>
    </lineage>
</organism>
<dbReference type="RefSeq" id="WP_046368420.1">
    <property type="nucleotide sequence ID" value="NZ_BBWV01000001.1"/>
</dbReference>
<dbReference type="EMBL" id="BBWV01000001">
    <property type="protein sequence ID" value="GAO42824.1"/>
    <property type="molecule type" value="Genomic_DNA"/>
</dbReference>